<comment type="caution">
    <text evidence="3">The sequence shown here is derived from an EMBL/GenBank/DDBJ whole genome shotgun (WGS) entry which is preliminary data.</text>
</comment>
<evidence type="ECO:0000256" key="2">
    <source>
        <dbReference type="SAM" id="SignalP"/>
    </source>
</evidence>
<dbReference type="RefSeq" id="WP_120065908.1">
    <property type="nucleotide sequence ID" value="NZ_QZWH01000041.1"/>
</dbReference>
<organism evidence="3 4">
    <name type="scientific">Buttiauxella izardii</name>
    <dbReference type="NCBI Taxonomy" id="82991"/>
    <lineage>
        <taxon>Bacteria</taxon>
        <taxon>Pseudomonadati</taxon>
        <taxon>Pseudomonadota</taxon>
        <taxon>Gammaproteobacteria</taxon>
        <taxon>Enterobacterales</taxon>
        <taxon>Enterobacteriaceae</taxon>
        <taxon>Buttiauxella</taxon>
    </lineage>
</organism>
<dbReference type="OrthoDB" id="9180720at2"/>
<feature type="chain" id="PRO_5017210465" evidence="2">
    <location>
        <begin position="22"/>
        <end position="119"/>
    </location>
</feature>
<name>A0A3A5JUL2_9ENTR</name>
<dbReference type="Proteomes" id="UP000276295">
    <property type="component" value="Unassembled WGS sequence"/>
</dbReference>
<keyword evidence="4" id="KW-1185">Reference proteome</keyword>
<sequence length="119" mass="14046">MFRSLILAIALLASVPMMANAGEITLLPSIKLQIGDQDYRGNYWDGGSWRDRDYWGRHYEWRDNRWRRHDNGYHRGWYKDRGRNSFEKGYRAGWNDRDDHRGGRGRGDHGHGHGGGHRH</sequence>
<dbReference type="Pfam" id="PF10697">
    <property type="entry name" value="DUF2502"/>
    <property type="match status" value="1"/>
</dbReference>
<reference evidence="3 4" key="1">
    <citation type="submission" date="2018-09" db="EMBL/GenBank/DDBJ databases">
        <title>Draft genome sequence of Buttiauxella izardii CCUG 35510T.</title>
        <authorList>
            <person name="Salva-Serra F."/>
            <person name="Marathe N."/>
            <person name="Moore E."/>
            <person name="Stadler-Svensson L."/>
            <person name="Engstrom-Jakobsson H."/>
        </authorList>
    </citation>
    <scope>NUCLEOTIDE SEQUENCE [LARGE SCALE GENOMIC DNA]</scope>
    <source>
        <strain evidence="3 4">CCUG 35510</strain>
    </source>
</reference>
<evidence type="ECO:0000313" key="4">
    <source>
        <dbReference type="Proteomes" id="UP000276295"/>
    </source>
</evidence>
<dbReference type="InterPro" id="IPR019638">
    <property type="entry name" value="DUF2502"/>
</dbReference>
<feature type="compositionally biased region" description="Basic and acidic residues" evidence="1">
    <location>
        <begin position="91"/>
        <end position="111"/>
    </location>
</feature>
<dbReference type="AlphaFoldDB" id="A0A3A5JUL2"/>
<feature type="signal peptide" evidence="2">
    <location>
        <begin position="1"/>
        <end position="21"/>
    </location>
</feature>
<proteinExistence type="predicted"/>
<keyword evidence="2" id="KW-0732">Signal</keyword>
<dbReference type="EMBL" id="QZWH01000041">
    <property type="protein sequence ID" value="RJT20306.1"/>
    <property type="molecule type" value="Genomic_DNA"/>
</dbReference>
<evidence type="ECO:0000256" key="1">
    <source>
        <dbReference type="SAM" id="MobiDB-lite"/>
    </source>
</evidence>
<feature type="region of interest" description="Disordered" evidence="1">
    <location>
        <begin position="91"/>
        <end position="119"/>
    </location>
</feature>
<protein>
    <submittedName>
        <fullName evidence="3">DUF2502 domain-containing protein</fullName>
    </submittedName>
</protein>
<evidence type="ECO:0000313" key="3">
    <source>
        <dbReference type="EMBL" id="RJT20306.1"/>
    </source>
</evidence>
<accession>A0A3A5JUL2</accession>
<gene>
    <name evidence="3" type="ORF">D6029_16915</name>
</gene>